<keyword evidence="4" id="KW-1185">Reference proteome</keyword>
<organism evidence="3 4">
    <name type="scientific">Methylopila henanensis</name>
    <dbReference type="NCBI Taxonomy" id="873516"/>
    <lineage>
        <taxon>Bacteria</taxon>
        <taxon>Pseudomonadati</taxon>
        <taxon>Pseudomonadota</taxon>
        <taxon>Alphaproteobacteria</taxon>
        <taxon>Hyphomicrobiales</taxon>
        <taxon>Methylopilaceae</taxon>
        <taxon>Methylopila</taxon>
    </lineage>
</organism>
<sequence>MNDVHEPLPDPAAALEARERELKLEVAPETLVRLAAALRERGAAKRGVAARLVSAYFDSDDRALKRAGVSLRIRRRGRGYVQTIKLGGAGVGMFDRAEWERRARGPELALSPGENLLLASALGCEPSALPALAPVFTTNVKRAVHLLQRGAFVVELALDEAAIELADARYAFAELEMELLGGTPEELFALARDLGSVAPLRLSALSKSARGYAALDGALGRPAKAGDAPIRAGMSVEEAFIAAATDCVVQFRLNEDVLLSAPEPKAVHQARVALRRLRSAFSLFKPVVSDARSEALRAELKWLAGSLGDARDLDVFAEGRLAALGEGDEPEPGLAALAARVERQRGEAYAAADAALRSPRARGLMLDLAEWLAIGPWRADAATADLRATAIEAFAADTLAKRRKKVKKAGKALAALDPHARHQARIEGKKLRYAADFFAEVFTEPKARKRQAAFAKHLAALQEHLGDLNDIATARARARWLAIDAAAEGDGDAAFAAGAIAGHADADARGLLAAAGKSYSALMKAEPYWR</sequence>
<evidence type="ECO:0000259" key="2">
    <source>
        <dbReference type="PROSITE" id="PS51708"/>
    </source>
</evidence>
<dbReference type="PROSITE" id="PS51707">
    <property type="entry name" value="CYTH"/>
    <property type="match status" value="1"/>
</dbReference>
<dbReference type="PANTHER" id="PTHR39569">
    <property type="entry name" value="INORGANIC TRIPHOSPHATASE"/>
    <property type="match status" value="1"/>
</dbReference>
<dbReference type="InterPro" id="IPR007899">
    <property type="entry name" value="CHAD_dom"/>
</dbReference>
<dbReference type="Pfam" id="PF05235">
    <property type="entry name" value="CHAD"/>
    <property type="match status" value="1"/>
</dbReference>
<evidence type="ECO:0000313" key="4">
    <source>
        <dbReference type="Proteomes" id="UP001597308"/>
    </source>
</evidence>
<dbReference type="InterPro" id="IPR033469">
    <property type="entry name" value="CYTH-like_dom_sf"/>
</dbReference>
<protein>
    <submittedName>
        <fullName evidence="3">CHAD domain-containing protein</fullName>
    </submittedName>
</protein>
<feature type="domain" description="CHAD" evidence="2">
    <location>
        <begin position="233"/>
        <end position="530"/>
    </location>
</feature>
<dbReference type="SMART" id="SM01118">
    <property type="entry name" value="CYTH"/>
    <property type="match status" value="1"/>
</dbReference>
<feature type="domain" description="CYTH" evidence="1">
    <location>
        <begin position="17"/>
        <end position="218"/>
    </location>
</feature>
<reference evidence="4" key="1">
    <citation type="journal article" date="2019" name="Int. J. Syst. Evol. Microbiol.">
        <title>The Global Catalogue of Microorganisms (GCM) 10K type strain sequencing project: providing services to taxonomists for standard genome sequencing and annotation.</title>
        <authorList>
            <consortium name="The Broad Institute Genomics Platform"/>
            <consortium name="The Broad Institute Genome Sequencing Center for Infectious Disease"/>
            <person name="Wu L."/>
            <person name="Ma J."/>
        </authorList>
    </citation>
    <scope>NUCLEOTIDE SEQUENCE [LARGE SCALE GENOMIC DNA]</scope>
    <source>
        <strain evidence="4">KCTC 23707</strain>
    </source>
</reference>
<dbReference type="PROSITE" id="PS51708">
    <property type="entry name" value="CHAD"/>
    <property type="match status" value="1"/>
</dbReference>
<dbReference type="InterPro" id="IPR023577">
    <property type="entry name" value="CYTH_domain"/>
</dbReference>
<gene>
    <name evidence="3" type="ORF">ACFSCV_03795</name>
</gene>
<comment type="caution">
    <text evidence="3">The sequence shown here is derived from an EMBL/GenBank/DDBJ whole genome shotgun (WGS) entry which is preliminary data.</text>
</comment>
<dbReference type="PANTHER" id="PTHR39569:SF1">
    <property type="entry name" value="INORGANIC TRIPHOSPHATASE"/>
    <property type="match status" value="1"/>
</dbReference>
<dbReference type="Proteomes" id="UP001597308">
    <property type="component" value="Unassembled WGS sequence"/>
</dbReference>
<name>A0ABW4K2A2_9HYPH</name>
<dbReference type="RefSeq" id="WP_378797159.1">
    <property type="nucleotide sequence ID" value="NZ_JBHUER010000002.1"/>
</dbReference>
<evidence type="ECO:0000259" key="1">
    <source>
        <dbReference type="PROSITE" id="PS51707"/>
    </source>
</evidence>
<dbReference type="Gene3D" id="1.40.20.10">
    <property type="entry name" value="CHAD domain"/>
    <property type="match status" value="1"/>
</dbReference>
<dbReference type="SUPFAM" id="SSF55154">
    <property type="entry name" value="CYTH-like phosphatases"/>
    <property type="match status" value="1"/>
</dbReference>
<accession>A0ABW4K2A2</accession>
<dbReference type="InterPro" id="IPR039013">
    <property type="entry name" value="YgiF"/>
</dbReference>
<proteinExistence type="predicted"/>
<dbReference type="Pfam" id="PF01928">
    <property type="entry name" value="CYTH"/>
    <property type="match status" value="1"/>
</dbReference>
<dbReference type="InterPro" id="IPR038186">
    <property type="entry name" value="CHAD_dom_sf"/>
</dbReference>
<dbReference type="EMBL" id="JBHUER010000002">
    <property type="protein sequence ID" value="MFD1702120.1"/>
    <property type="molecule type" value="Genomic_DNA"/>
</dbReference>
<dbReference type="Gene3D" id="2.40.320.10">
    <property type="entry name" value="Hypothetical Protein Pfu-838710-001"/>
    <property type="match status" value="1"/>
</dbReference>
<dbReference type="SMART" id="SM00880">
    <property type="entry name" value="CHAD"/>
    <property type="match status" value="1"/>
</dbReference>
<dbReference type="CDD" id="cd07756">
    <property type="entry name" value="CYTH-like_Pase_CHAD"/>
    <property type="match status" value="1"/>
</dbReference>
<evidence type="ECO:0000313" key="3">
    <source>
        <dbReference type="EMBL" id="MFD1702120.1"/>
    </source>
</evidence>